<dbReference type="SMART" id="SM00287">
    <property type="entry name" value="SH3b"/>
    <property type="match status" value="2"/>
</dbReference>
<protein>
    <submittedName>
        <fullName evidence="5">SH3 domain-containing protein</fullName>
    </submittedName>
</protein>
<keyword evidence="2" id="KW-0961">Cell wall biogenesis/degradation</keyword>
<reference evidence="5 6" key="1">
    <citation type="submission" date="2020-02" db="EMBL/GenBank/DDBJ databases">
        <title>Paenibacillus sp. nov., isolated from rhizosphere soil of tomato.</title>
        <authorList>
            <person name="Weon H.-Y."/>
            <person name="Lee S.A."/>
        </authorList>
    </citation>
    <scope>NUCLEOTIDE SEQUENCE [LARGE SCALE GENOMIC DNA]</scope>
    <source>
        <strain evidence="5 6">14171R-81</strain>
    </source>
</reference>
<dbReference type="Proteomes" id="UP000479114">
    <property type="component" value="Chromosome"/>
</dbReference>
<dbReference type="CDD" id="cd02696">
    <property type="entry name" value="MurNAc-LAA"/>
    <property type="match status" value="1"/>
</dbReference>
<keyword evidence="1" id="KW-0378">Hydrolase</keyword>
<organism evidence="5 6">
    <name type="scientific">Paenibacillus rhizovicinus</name>
    <dbReference type="NCBI Taxonomy" id="2704463"/>
    <lineage>
        <taxon>Bacteria</taxon>
        <taxon>Bacillati</taxon>
        <taxon>Bacillota</taxon>
        <taxon>Bacilli</taxon>
        <taxon>Bacillales</taxon>
        <taxon>Paenibacillaceae</taxon>
        <taxon>Paenibacillus</taxon>
    </lineage>
</organism>
<dbReference type="InterPro" id="IPR050695">
    <property type="entry name" value="N-acetylmuramoyl_amidase_3"/>
</dbReference>
<dbReference type="PROSITE" id="PS51781">
    <property type="entry name" value="SH3B"/>
    <property type="match status" value="2"/>
</dbReference>
<dbReference type="GO" id="GO:0030288">
    <property type="term" value="C:outer membrane-bounded periplasmic space"/>
    <property type="evidence" value="ECO:0007669"/>
    <property type="project" value="TreeGrafter"/>
</dbReference>
<dbReference type="Gene3D" id="3.40.630.40">
    <property type="entry name" value="Zn-dependent exopeptidases"/>
    <property type="match status" value="1"/>
</dbReference>
<feature type="region of interest" description="Disordered" evidence="3">
    <location>
        <begin position="97"/>
        <end position="121"/>
    </location>
</feature>
<dbReference type="Gene3D" id="2.30.30.40">
    <property type="entry name" value="SH3 Domains"/>
    <property type="match status" value="2"/>
</dbReference>
<evidence type="ECO:0000313" key="5">
    <source>
        <dbReference type="EMBL" id="QHW31325.1"/>
    </source>
</evidence>
<evidence type="ECO:0000313" key="6">
    <source>
        <dbReference type="Proteomes" id="UP000479114"/>
    </source>
</evidence>
<dbReference type="GO" id="GO:0009253">
    <property type="term" value="P:peptidoglycan catabolic process"/>
    <property type="evidence" value="ECO:0007669"/>
    <property type="project" value="InterPro"/>
</dbReference>
<dbReference type="PANTHER" id="PTHR30404:SF0">
    <property type="entry name" value="N-ACETYLMURAMOYL-L-ALANINE AMIDASE AMIC"/>
    <property type="match status" value="1"/>
</dbReference>
<dbReference type="RefSeq" id="WP_162640133.1">
    <property type="nucleotide sequence ID" value="NZ_CP048286.1"/>
</dbReference>
<evidence type="ECO:0000256" key="1">
    <source>
        <dbReference type="ARBA" id="ARBA00022801"/>
    </source>
</evidence>
<evidence type="ECO:0000256" key="3">
    <source>
        <dbReference type="SAM" id="MobiDB-lite"/>
    </source>
</evidence>
<evidence type="ECO:0000256" key="2">
    <source>
        <dbReference type="ARBA" id="ARBA00023316"/>
    </source>
</evidence>
<dbReference type="InterPro" id="IPR002508">
    <property type="entry name" value="MurNAc-LAA_cat"/>
</dbReference>
<dbReference type="EMBL" id="CP048286">
    <property type="protein sequence ID" value="QHW31325.1"/>
    <property type="molecule type" value="Genomic_DNA"/>
</dbReference>
<feature type="domain" description="SH3b" evidence="4">
    <location>
        <begin position="117"/>
        <end position="180"/>
    </location>
</feature>
<dbReference type="InterPro" id="IPR003646">
    <property type="entry name" value="SH3-like_bac-type"/>
</dbReference>
<sequence length="369" mass="39087">MRTKWFGLALILVVIVGGLGLRSNDAAATTKVPYQAKVSTTALNVRSEPALQASVVGQLKAGDVVTVTDEEEDGWVQIKKNNLSGYAAGYLLRRTDNSGQTAGTSSSTGGKVSTSPGSTATVTADSLRIRSGPGTGYKVVGSLKQGEQVTILSSETSWLKIRATPSVTGWIAKEYVDKGAPKQSHSSGTGIRGKLIVVDAGHGGSDPGKIGTTYDTKEKGLTLSTAQYLKQELQRLGAKVVMTRTTDVKPELSERVQISESNHADAFVSIHYNSAETKTSGTLTFFYSEQKDRPLANAIESELSESGIGLRSNGVSFGDFYVLRENNVVSTLVELGFLSNAKDESNVRGSAYQKSAAAAIARGLADYFD</sequence>
<evidence type="ECO:0000259" key="4">
    <source>
        <dbReference type="PROSITE" id="PS51781"/>
    </source>
</evidence>
<dbReference type="PANTHER" id="PTHR30404">
    <property type="entry name" value="N-ACETYLMURAMOYL-L-ALANINE AMIDASE"/>
    <property type="match status" value="1"/>
</dbReference>
<name>A0A6C0NYL6_9BACL</name>
<dbReference type="KEGG" id="prz:GZH47_10955"/>
<dbReference type="GO" id="GO:0071555">
    <property type="term" value="P:cell wall organization"/>
    <property type="evidence" value="ECO:0007669"/>
    <property type="project" value="UniProtKB-KW"/>
</dbReference>
<dbReference type="Pfam" id="PF01520">
    <property type="entry name" value="Amidase_3"/>
    <property type="match status" value="1"/>
</dbReference>
<dbReference type="Pfam" id="PF08239">
    <property type="entry name" value="SH3_3"/>
    <property type="match status" value="2"/>
</dbReference>
<dbReference type="SUPFAM" id="SSF53187">
    <property type="entry name" value="Zn-dependent exopeptidases"/>
    <property type="match status" value="1"/>
</dbReference>
<proteinExistence type="predicted"/>
<accession>A0A6C0NYL6</accession>
<dbReference type="SMART" id="SM00646">
    <property type="entry name" value="Ami_3"/>
    <property type="match status" value="1"/>
</dbReference>
<dbReference type="AlphaFoldDB" id="A0A6C0NYL6"/>
<keyword evidence="6" id="KW-1185">Reference proteome</keyword>
<gene>
    <name evidence="5" type="ORF">GZH47_10955</name>
</gene>
<feature type="domain" description="SH3b" evidence="4">
    <location>
        <begin position="33"/>
        <end position="95"/>
    </location>
</feature>
<dbReference type="GO" id="GO:0008745">
    <property type="term" value="F:N-acetylmuramoyl-L-alanine amidase activity"/>
    <property type="evidence" value="ECO:0007669"/>
    <property type="project" value="InterPro"/>
</dbReference>
<feature type="compositionally biased region" description="Low complexity" evidence="3">
    <location>
        <begin position="98"/>
        <end position="119"/>
    </location>
</feature>